<dbReference type="Pfam" id="PF00034">
    <property type="entry name" value="Cytochrom_C"/>
    <property type="match status" value="1"/>
</dbReference>
<keyword evidence="1 4" id="KW-0349">Heme</keyword>
<feature type="region of interest" description="Disordered" evidence="5">
    <location>
        <begin position="1"/>
        <end position="76"/>
    </location>
</feature>
<name>A0A3D8PFX6_9RHOB</name>
<dbReference type="PROSITE" id="PS51007">
    <property type="entry name" value="CYTC"/>
    <property type="match status" value="1"/>
</dbReference>
<evidence type="ECO:0000256" key="4">
    <source>
        <dbReference type="PROSITE-ProRule" id="PRU00433"/>
    </source>
</evidence>
<evidence type="ECO:0000259" key="6">
    <source>
        <dbReference type="PROSITE" id="PS51007"/>
    </source>
</evidence>
<reference evidence="7 8" key="1">
    <citation type="submission" date="2018-05" db="EMBL/GenBank/DDBJ databases">
        <title>Whole genome sequencing of Paracoccus thiocyanatus SST.</title>
        <authorList>
            <person name="Ghosh W."/>
            <person name="Rameez M.J."/>
            <person name="Roy C."/>
        </authorList>
    </citation>
    <scope>NUCLEOTIDE SEQUENCE [LARGE SCALE GENOMIC DNA]</scope>
    <source>
        <strain evidence="7 8">SST</strain>
    </source>
</reference>
<dbReference type="InterPro" id="IPR036909">
    <property type="entry name" value="Cyt_c-like_dom_sf"/>
</dbReference>
<proteinExistence type="predicted"/>
<comment type="caution">
    <text evidence="7">The sequence shown here is derived from an EMBL/GenBank/DDBJ whole genome shotgun (WGS) entry which is preliminary data.</text>
</comment>
<dbReference type="NCBIfam" id="TIGR04485">
    <property type="entry name" value="thiosulf_SoxX"/>
    <property type="match status" value="1"/>
</dbReference>
<organism evidence="7 8">
    <name type="scientific">Paracoccus thiocyanatus</name>
    <dbReference type="NCBI Taxonomy" id="34006"/>
    <lineage>
        <taxon>Bacteria</taxon>
        <taxon>Pseudomonadati</taxon>
        <taxon>Pseudomonadota</taxon>
        <taxon>Alphaproteobacteria</taxon>
        <taxon>Rhodobacterales</taxon>
        <taxon>Paracoccaceae</taxon>
        <taxon>Paracoccus</taxon>
    </lineage>
</organism>
<dbReference type="Proteomes" id="UP000256679">
    <property type="component" value="Unassembled WGS sequence"/>
</dbReference>
<evidence type="ECO:0000313" key="7">
    <source>
        <dbReference type="EMBL" id="RDW14542.1"/>
    </source>
</evidence>
<feature type="domain" description="Cytochrome c" evidence="6">
    <location>
        <begin position="95"/>
        <end position="207"/>
    </location>
</feature>
<evidence type="ECO:0000256" key="3">
    <source>
        <dbReference type="ARBA" id="ARBA00023004"/>
    </source>
</evidence>
<evidence type="ECO:0000256" key="2">
    <source>
        <dbReference type="ARBA" id="ARBA00022723"/>
    </source>
</evidence>
<dbReference type="Gene3D" id="1.10.760.10">
    <property type="entry name" value="Cytochrome c-like domain"/>
    <property type="match status" value="1"/>
</dbReference>
<keyword evidence="2 4" id="KW-0479">Metal-binding</keyword>
<dbReference type="InterPro" id="IPR030999">
    <property type="entry name" value="Thiosulf_SoxX"/>
</dbReference>
<evidence type="ECO:0000256" key="1">
    <source>
        <dbReference type="ARBA" id="ARBA00022617"/>
    </source>
</evidence>
<evidence type="ECO:0000313" key="8">
    <source>
        <dbReference type="Proteomes" id="UP000256679"/>
    </source>
</evidence>
<dbReference type="GO" id="GO:0009055">
    <property type="term" value="F:electron transfer activity"/>
    <property type="evidence" value="ECO:0007669"/>
    <property type="project" value="InterPro"/>
</dbReference>
<dbReference type="GO" id="GO:0020037">
    <property type="term" value="F:heme binding"/>
    <property type="evidence" value="ECO:0007669"/>
    <property type="project" value="InterPro"/>
</dbReference>
<protein>
    <submittedName>
        <fullName evidence="7">Sulfur oxidation c-type cytochrome SoxX</fullName>
    </submittedName>
</protein>
<feature type="compositionally biased region" description="Low complexity" evidence="5">
    <location>
        <begin position="66"/>
        <end position="76"/>
    </location>
</feature>
<gene>
    <name evidence="7" type="primary">soxX</name>
    <name evidence="7" type="ORF">DIE28_02045</name>
</gene>
<sequence>MPGRTITAAWQSAKGARARSAASSNPTESRPATGAAHLPFNSGVRHEHKPCPGSGRVDRPGRRHGAAAAAAETPPAATVFEEDGSIAQSLSGAPGDPQAGRQTMEARGLGNCYACHLVEATPDIQFMGDIGPALHGAGSRWSAAQLRGIVADAKHTFPDSMMPSFYKSAGFLRPGEGYTAKPATEPLPPLLTAQQVEDVVSYLLSLK</sequence>
<feature type="compositionally biased region" description="Low complexity" evidence="5">
    <location>
        <begin position="12"/>
        <end position="24"/>
    </location>
</feature>
<keyword evidence="3 4" id="KW-0408">Iron</keyword>
<dbReference type="AlphaFoldDB" id="A0A3D8PFX6"/>
<dbReference type="SUPFAM" id="SSF46626">
    <property type="entry name" value="Cytochrome c"/>
    <property type="match status" value="1"/>
</dbReference>
<dbReference type="GO" id="GO:0046872">
    <property type="term" value="F:metal ion binding"/>
    <property type="evidence" value="ECO:0007669"/>
    <property type="project" value="UniProtKB-KW"/>
</dbReference>
<accession>A0A3D8PFX6</accession>
<evidence type="ECO:0000256" key="5">
    <source>
        <dbReference type="SAM" id="MobiDB-lite"/>
    </source>
</evidence>
<keyword evidence="8" id="KW-1185">Reference proteome</keyword>
<dbReference type="InterPro" id="IPR009056">
    <property type="entry name" value="Cyt_c-like_dom"/>
</dbReference>
<dbReference type="EMBL" id="QFCQ01000006">
    <property type="protein sequence ID" value="RDW14542.1"/>
    <property type="molecule type" value="Genomic_DNA"/>
</dbReference>